<name>A0A8C6UCE0_9GOBI</name>
<dbReference type="GO" id="GO:0035615">
    <property type="term" value="F:clathrin adaptor activity"/>
    <property type="evidence" value="ECO:0007669"/>
    <property type="project" value="TreeGrafter"/>
</dbReference>
<dbReference type="PANTHER" id="PTHR47695:SF5">
    <property type="entry name" value="DISABLED HOMOLOG 2"/>
    <property type="match status" value="1"/>
</dbReference>
<feature type="compositionally biased region" description="Low complexity" evidence="1">
    <location>
        <begin position="13"/>
        <end position="30"/>
    </location>
</feature>
<dbReference type="GO" id="GO:0010718">
    <property type="term" value="P:positive regulation of epithelial to mesenchymal transition"/>
    <property type="evidence" value="ECO:0007669"/>
    <property type="project" value="TreeGrafter"/>
</dbReference>
<evidence type="ECO:0000313" key="4">
    <source>
        <dbReference type="Proteomes" id="UP000694523"/>
    </source>
</evidence>
<keyword evidence="4" id="KW-1185">Reference proteome</keyword>
<dbReference type="InterPro" id="IPR011993">
    <property type="entry name" value="PH-like_dom_sf"/>
</dbReference>
<reference evidence="3" key="1">
    <citation type="submission" date="2025-08" db="UniProtKB">
        <authorList>
            <consortium name="Ensembl"/>
        </authorList>
    </citation>
    <scope>IDENTIFICATION</scope>
</reference>
<accession>A0A8C6UCE0</accession>
<dbReference type="PROSITE" id="PS01179">
    <property type="entry name" value="PID"/>
    <property type="match status" value="1"/>
</dbReference>
<protein>
    <recommendedName>
        <fullName evidence="2">PID domain-containing protein</fullName>
    </recommendedName>
</protein>
<dbReference type="Gene3D" id="2.30.29.30">
    <property type="entry name" value="Pleckstrin-homology domain (PH domain)/Phosphotyrosine-binding domain (PTB)"/>
    <property type="match status" value="1"/>
</dbReference>
<dbReference type="GO" id="GO:0090090">
    <property type="term" value="P:negative regulation of canonical Wnt signaling pathway"/>
    <property type="evidence" value="ECO:0007669"/>
    <property type="project" value="TreeGrafter"/>
</dbReference>
<dbReference type="Proteomes" id="UP000694523">
    <property type="component" value="Unplaced"/>
</dbReference>
<proteinExistence type="predicted"/>
<evidence type="ECO:0000313" key="3">
    <source>
        <dbReference type="Ensembl" id="ENSNMLP00000034547.1"/>
    </source>
</evidence>
<dbReference type="Ensembl" id="ENSNMLT00000038486.1">
    <property type="protein sequence ID" value="ENSNMLP00000034547.1"/>
    <property type="gene ID" value="ENSNMLG00000021496.1"/>
</dbReference>
<organism evidence="3 4">
    <name type="scientific">Neogobius melanostomus</name>
    <name type="common">round goby</name>
    <dbReference type="NCBI Taxonomy" id="47308"/>
    <lineage>
        <taxon>Eukaryota</taxon>
        <taxon>Metazoa</taxon>
        <taxon>Chordata</taxon>
        <taxon>Craniata</taxon>
        <taxon>Vertebrata</taxon>
        <taxon>Euteleostomi</taxon>
        <taxon>Actinopterygii</taxon>
        <taxon>Neopterygii</taxon>
        <taxon>Teleostei</taxon>
        <taxon>Neoteleostei</taxon>
        <taxon>Acanthomorphata</taxon>
        <taxon>Gobiaria</taxon>
        <taxon>Gobiiformes</taxon>
        <taxon>Gobioidei</taxon>
        <taxon>Gobiidae</taxon>
        <taxon>Benthophilinae</taxon>
        <taxon>Neogobiini</taxon>
        <taxon>Neogobius</taxon>
    </lineage>
</organism>
<feature type="compositionally biased region" description="Pro residues" evidence="1">
    <location>
        <begin position="1"/>
        <end position="12"/>
    </location>
</feature>
<evidence type="ECO:0000256" key="1">
    <source>
        <dbReference type="SAM" id="MobiDB-lite"/>
    </source>
</evidence>
<dbReference type="PANTHER" id="PTHR47695">
    <property type="entry name" value="PID DOMAIN-CONTAINING PROTEIN"/>
    <property type="match status" value="1"/>
</dbReference>
<dbReference type="InterPro" id="IPR048559">
    <property type="entry name" value="DAB1/2_SBM"/>
</dbReference>
<dbReference type="GO" id="GO:0038024">
    <property type="term" value="F:cargo receptor activity"/>
    <property type="evidence" value="ECO:0007669"/>
    <property type="project" value="TreeGrafter"/>
</dbReference>
<dbReference type="AlphaFoldDB" id="A0A8C6UCE0"/>
<dbReference type="SUPFAM" id="SSF50729">
    <property type="entry name" value="PH domain-like"/>
    <property type="match status" value="1"/>
</dbReference>
<dbReference type="Pfam" id="PF21792">
    <property type="entry name" value="DAB2_SBM"/>
    <property type="match status" value="1"/>
</dbReference>
<dbReference type="GO" id="GO:0006898">
    <property type="term" value="P:receptor-mediated endocytosis"/>
    <property type="evidence" value="ECO:0007669"/>
    <property type="project" value="TreeGrafter"/>
</dbReference>
<dbReference type="GO" id="GO:0005905">
    <property type="term" value="C:clathrin-coated pit"/>
    <property type="evidence" value="ECO:0007669"/>
    <property type="project" value="TreeGrafter"/>
</dbReference>
<feature type="domain" description="PID" evidence="2">
    <location>
        <begin position="54"/>
        <end position="118"/>
    </location>
</feature>
<dbReference type="InterPro" id="IPR006020">
    <property type="entry name" value="PTB/PI_dom"/>
</dbReference>
<sequence>MIPSVPTDPSPTTPASSTTPPTTPTTPAKAPFKKEKKKVIPEKTDDYLLARFQGDGVRYKAKLIGIDDVPEARGDKMSQDSMMKLKGMAVAARSQGKHKQRIWVNISMTGIKIIDEKSGVRYFYSSEYL</sequence>
<feature type="region of interest" description="Disordered" evidence="1">
    <location>
        <begin position="1"/>
        <end position="37"/>
    </location>
</feature>
<dbReference type="GO" id="GO:0045807">
    <property type="term" value="P:positive regulation of endocytosis"/>
    <property type="evidence" value="ECO:0007669"/>
    <property type="project" value="TreeGrafter"/>
</dbReference>
<dbReference type="GO" id="GO:0005737">
    <property type="term" value="C:cytoplasm"/>
    <property type="evidence" value="ECO:0007669"/>
    <property type="project" value="TreeGrafter"/>
</dbReference>
<evidence type="ECO:0000259" key="2">
    <source>
        <dbReference type="PROSITE" id="PS01179"/>
    </source>
</evidence>
<reference evidence="3" key="2">
    <citation type="submission" date="2025-09" db="UniProtKB">
        <authorList>
            <consortium name="Ensembl"/>
        </authorList>
    </citation>
    <scope>IDENTIFICATION</scope>
</reference>